<dbReference type="SUPFAM" id="SSF54593">
    <property type="entry name" value="Glyoxalase/Bleomycin resistance protein/Dihydroxybiphenyl dioxygenase"/>
    <property type="match status" value="1"/>
</dbReference>
<dbReference type="RefSeq" id="WP_189630925.1">
    <property type="nucleotide sequence ID" value="NZ_BNAG01000004.1"/>
</dbReference>
<dbReference type="PROSITE" id="PS51257">
    <property type="entry name" value="PROKAR_LIPOPROTEIN"/>
    <property type="match status" value="1"/>
</dbReference>
<name>A0ABQ3IAV0_9BACT</name>
<proteinExistence type="predicted"/>
<gene>
    <name evidence="2" type="ORF">GCM10011340_28110</name>
</gene>
<evidence type="ECO:0000259" key="1">
    <source>
        <dbReference type="Pfam" id="PF13468"/>
    </source>
</evidence>
<dbReference type="Gene3D" id="3.10.180.10">
    <property type="entry name" value="2,3-Dihydroxybiphenyl 1,2-Dioxygenase, domain 1"/>
    <property type="match status" value="1"/>
</dbReference>
<feature type="domain" description="Glyoxalase-like" evidence="1">
    <location>
        <begin position="31"/>
        <end position="182"/>
    </location>
</feature>
<dbReference type="Pfam" id="PF13468">
    <property type="entry name" value="Glyoxalase_3"/>
    <property type="match status" value="1"/>
</dbReference>
<protein>
    <recommendedName>
        <fullName evidence="1">Glyoxalase-like domain-containing protein</fullName>
    </recommendedName>
</protein>
<accession>A0ABQ3IAV0</accession>
<dbReference type="Proteomes" id="UP000658258">
    <property type="component" value="Unassembled WGS sequence"/>
</dbReference>
<dbReference type="InterPro" id="IPR029068">
    <property type="entry name" value="Glyas_Bleomycin-R_OHBP_Dase"/>
</dbReference>
<evidence type="ECO:0000313" key="2">
    <source>
        <dbReference type="EMBL" id="GHE70763.1"/>
    </source>
</evidence>
<reference evidence="3" key="1">
    <citation type="journal article" date="2019" name="Int. J. Syst. Evol. Microbiol.">
        <title>The Global Catalogue of Microorganisms (GCM) 10K type strain sequencing project: providing services to taxonomists for standard genome sequencing and annotation.</title>
        <authorList>
            <consortium name="The Broad Institute Genomics Platform"/>
            <consortium name="The Broad Institute Genome Sequencing Center for Infectious Disease"/>
            <person name="Wu L."/>
            <person name="Ma J."/>
        </authorList>
    </citation>
    <scope>NUCLEOTIDE SEQUENCE [LARGE SCALE GENOMIC DNA]</scope>
    <source>
        <strain evidence="3">CGMCC 1.15111</strain>
    </source>
</reference>
<dbReference type="EMBL" id="BNAG01000004">
    <property type="protein sequence ID" value="GHE70763.1"/>
    <property type="molecule type" value="Genomic_DNA"/>
</dbReference>
<keyword evidence="3" id="KW-1185">Reference proteome</keyword>
<sequence>MSRPVVSTYFLFFAILWIACPILAVAQNLQIDHVVYAYSNLDSAKNRFASMGFTLKPGKLHSNGLLNAHVKFENGSYVELMSLKGQPTDDVALKYKTLIEQHYTGAYLALTGPEHHKIVLALRQLNIEHEVTNGSLWTYIAFPEYSPLSHIFFITYHHPNPATGEFTIHSNGFNGLKEVVIEGGELLVGLLHTLGLRNSLTEQESFLARFSTPTGAITIVEQENKDVRPRILTTSFSNGQGQQLTISGNR</sequence>
<evidence type="ECO:0000313" key="3">
    <source>
        <dbReference type="Proteomes" id="UP000658258"/>
    </source>
</evidence>
<comment type="caution">
    <text evidence="2">The sequence shown here is derived from an EMBL/GenBank/DDBJ whole genome shotgun (WGS) entry which is preliminary data.</text>
</comment>
<organism evidence="2 3">
    <name type="scientific">Roseivirga thermotolerans</name>
    <dbReference type="NCBI Taxonomy" id="1758176"/>
    <lineage>
        <taxon>Bacteria</taxon>
        <taxon>Pseudomonadati</taxon>
        <taxon>Bacteroidota</taxon>
        <taxon>Cytophagia</taxon>
        <taxon>Cytophagales</taxon>
        <taxon>Roseivirgaceae</taxon>
        <taxon>Roseivirga</taxon>
    </lineage>
</organism>
<dbReference type="InterPro" id="IPR025870">
    <property type="entry name" value="Glyoxalase-like_dom"/>
</dbReference>